<dbReference type="GO" id="GO:0006465">
    <property type="term" value="P:signal peptide processing"/>
    <property type="evidence" value="ECO:0007669"/>
    <property type="project" value="TreeGrafter"/>
</dbReference>
<keyword evidence="2" id="KW-0472">Membrane</keyword>
<gene>
    <name evidence="4" type="ORF">NMYAN_130035</name>
</gene>
<dbReference type="PANTHER" id="PTHR30487">
    <property type="entry name" value="TYPE 4 PREPILIN-LIKE PROTEINS LEADER PEPTIDE-PROCESSING ENZYME"/>
    <property type="match status" value="1"/>
</dbReference>
<keyword evidence="2" id="KW-1133">Transmembrane helix</keyword>
<proteinExistence type="inferred from homology"/>
<keyword evidence="2" id="KW-0812">Transmembrane</keyword>
<feature type="transmembrane region" description="Helical" evidence="2">
    <location>
        <begin position="104"/>
        <end position="137"/>
    </location>
</feature>
<feature type="transmembrane region" description="Helical" evidence="2">
    <location>
        <begin position="72"/>
        <end position="92"/>
    </location>
</feature>
<dbReference type="GO" id="GO:0004190">
    <property type="term" value="F:aspartic-type endopeptidase activity"/>
    <property type="evidence" value="ECO:0007669"/>
    <property type="project" value="InterPro"/>
</dbReference>
<dbReference type="Proteomes" id="UP000601736">
    <property type="component" value="Unassembled WGS sequence"/>
</dbReference>
<dbReference type="EMBL" id="CAJNAP010000005">
    <property type="protein sequence ID" value="CAE6494206.1"/>
    <property type="molecule type" value="Genomic_DNA"/>
</dbReference>
<accession>A0A8H9D8P0</accession>
<dbReference type="AlphaFoldDB" id="A0A8H9D8P0"/>
<name>A0A8H9D8P0_9PROT</name>
<evidence type="ECO:0000256" key="1">
    <source>
        <dbReference type="ARBA" id="ARBA00005801"/>
    </source>
</evidence>
<reference evidence="4" key="1">
    <citation type="submission" date="2021-02" db="EMBL/GenBank/DDBJ databases">
        <authorList>
            <person name="Han P."/>
        </authorList>
    </citation>
    <scope>NUCLEOTIDE SEQUENCE</scope>
    <source>
        <strain evidence="4">Nitrosomonas nitrosa 18-3D</strain>
    </source>
</reference>
<feature type="transmembrane region" description="Helical" evidence="2">
    <location>
        <begin position="21"/>
        <end position="39"/>
    </location>
</feature>
<comment type="similarity">
    <text evidence="1">Belongs to the peptidase A24 family.</text>
</comment>
<organism evidence="4 5">
    <name type="scientific">Nitrosomonas nitrosa</name>
    <dbReference type="NCBI Taxonomy" id="52442"/>
    <lineage>
        <taxon>Bacteria</taxon>
        <taxon>Pseudomonadati</taxon>
        <taxon>Pseudomonadota</taxon>
        <taxon>Betaproteobacteria</taxon>
        <taxon>Nitrosomonadales</taxon>
        <taxon>Nitrosomonadaceae</taxon>
        <taxon>Nitrosomonas</taxon>
    </lineage>
</organism>
<dbReference type="GO" id="GO:0005886">
    <property type="term" value="C:plasma membrane"/>
    <property type="evidence" value="ECO:0007669"/>
    <property type="project" value="TreeGrafter"/>
</dbReference>
<evidence type="ECO:0000313" key="5">
    <source>
        <dbReference type="Proteomes" id="UP000601736"/>
    </source>
</evidence>
<dbReference type="InterPro" id="IPR000045">
    <property type="entry name" value="Prepilin_IV_endopep_pep"/>
</dbReference>
<dbReference type="InterPro" id="IPR050882">
    <property type="entry name" value="Prepilin_peptidase/N-MTase"/>
</dbReference>
<sequence>MILALISNKNHIINKLKVRQLYPLIIGSLSLLLLAAAWYDTSYYRIPNFLVFSGTVIGVLFNTLLPQEMGGIGVLPSLAGLGVGLVILLPLYALRAMGAGDIKLMAMIGAFVGSSSILNITVYVLLVGGILALSVALLRGRFSKLIDNLKFMLFMRLAGTSTMSPITTDNLHQSAGKLPYGVAIAAGTLFYLVTEYRLFA</sequence>
<dbReference type="Gene3D" id="1.20.120.1220">
    <property type="match status" value="1"/>
</dbReference>
<comment type="caution">
    <text evidence="4">The sequence shown here is derived from an EMBL/GenBank/DDBJ whole genome shotgun (WGS) entry which is preliminary data.</text>
</comment>
<dbReference type="Pfam" id="PF01478">
    <property type="entry name" value="Peptidase_A24"/>
    <property type="match status" value="1"/>
</dbReference>
<protein>
    <submittedName>
        <fullName evidence="4">Prepilin peptidase CpaA</fullName>
    </submittedName>
</protein>
<evidence type="ECO:0000259" key="3">
    <source>
        <dbReference type="Pfam" id="PF01478"/>
    </source>
</evidence>
<evidence type="ECO:0000313" key="4">
    <source>
        <dbReference type="EMBL" id="CAE6494206.1"/>
    </source>
</evidence>
<evidence type="ECO:0000256" key="2">
    <source>
        <dbReference type="SAM" id="Phobius"/>
    </source>
</evidence>
<feature type="transmembrane region" description="Helical" evidence="2">
    <location>
        <begin position="45"/>
        <end position="65"/>
    </location>
</feature>
<dbReference type="PANTHER" id="PTHR30487:SF0">
    <property type="entry name" value="PREPILIN LEADER PEPTIDASE_N-METHYLTRANSFERASE-RELATED"/>
    <property type="match status" value="1"/>
</dbReference>
<feature type="domain" description="Prepilin type IV endopeptidase peptidase" evidence="3">
    <location>
        <begin position="29"/>
        <end position="133"/>
    </location>
</feature>